<dbReference type="Gene3D" id="2.130.10.10">
    <property type="entry name" value="YVTN repeat-like/Quinoprotein amine dehydrogenase"/>
    <property type="match status" value="2"/>
</dbReference>
<organism evidence="2 3">
    <name type="scientific">Paenibacillus roseus</name>
    <dbReference type="NCBI Taxonomy" id="2798579"/>
    <lineage>
        <taxon>Bacteria</taxon>
        <taxon>Bacillati</taxon>
        <taxon>Bacillota</taxon>
        <taxon>Bacilli</taxon>
        <taxon>Bacillales</taxon>
        <taxon>Paenibacillaceae</taxon>
        <taxon>Paenibacillus</taxon>
    </lineage>
</organism>
<feature type="region of interest" description="Disordered" evidence="1">
    <location>
        <begin position="621"/>
        <end position="645"/>
    </location>
</feature>
<name>A0A934IVH3_9BACL</name>
<dbReference type="InterPro" id="IPR011047">
    <property type="entry name" value="Quinoprotein_ADH-like_sf"/>
</dbReference>
<gene>
    <name evidence="2" type="ORF">JFN88_01840</name>
</gene>
<evidence type="ECO:0000313" key="3">
    <source>
        <dbReference type="Proteomes" id="UP000640274"/>
    </source>
</evidence>
<dbReference type="Proteomes" id="UP000640274">
    <property type="component" value="Unassembled WGS sequence"/>
</dbReference>
<accession>A0A934IVH3</accession>
<proteinExistence type="predicted"/>
<evidence type="ECO:0000313" key="2">
    <source>
        <dbReference type="EMBL" id="MBJ6360062.1"/>
    </source>
</evidence>
<evidence type="ECO:0008006" key="4">
    <source>
        <dbReference type="Google" id="ProtNLM"/>
    </source>
</evidence>
<dbReference type="AlphaFoldDB" id="A0A934IVH3"/>
<dbReference type="InterPro" id="IPR011044">
    <property type="entry name" value="Quino_amine_DH_bsu"/>
</dbReference>
<reference evidence="2" key="1">
    <citation type="submission" date="2020-12" db="EMBL/GenBank/DDBJ databases">
        <authorList>
            <person name="Huq M.A."/>
        </authorList>
    </citation>
    <scope>NUCLEOTIDE SEQUENCE</scope>
    <source>
        <strain evidence="2">MAHUQ-46</strain>
    </source>
</reference>
<keyword evidence="3" id="KW-1185">Reference proteome</keyword>
<protein>
    <recommendedName>
        <fullName evidence="4">WD40 repeat domain-containing protein</fullName>
    </recommendedName>
</protein>
<evidence type="ECO:0000256" key="1">
    <source>
        <dbReference type="SAM" id="MobiDB-lite"/>
    </source>
</evidence>
<dbReference type="RefSeq" id="WP_199017586.1">
    <property type="nucleotide sequence ID" value="NZ_JAELUP010000004.1"/>
</dbReference>
<comment type="caution">
    <text evidence="2">The sequence shown here is derived from an EMBL/GenBank/DDBJ whole genome shotgun (WGS) entry which is preliminary data.</text>
</comment>
<sequence>MVDRLSKIEYIPAIQAILASDIKGRLHLFDLNLQLIRSSNVSTYTRKITSFVYDDRYVYTRNNKGTIAKWELVSLELISVHDEFAARENEWVREDEEPTISNARGIGIHGGFVYSNNGYGQLLKIDTESFDIAAISKSVDENSLIDFISAENEELHVIADKNGVVYLGRLDTLTFPQKIQIDGGNVHVVRYDRRHDRFIATQDYGLNEDYNVANGIITLDPRTLERQTYNFTRDDVEFIFFNSDYTEIYTGGFDGKLYVFDNEEKDLKLKRILGPFNHQITYATLASDNLIFVLLQSGETIGIDRFGKVSVRLDFDYTCHWSLEPHPGDSAQLYSPSGPGVFVFRVEDKPYNSVSVLAEHHFKYDFGLIFRLKVLQDGSFIALSRRNLAFKADRLGSIQWVVHLEDLPKHLAVNEAGTLALVTLDNGRLLELHTASGSKVREKNFAGPLYVAAYNGKQVLAGTKAGAFHILDGESWNVIDTHEFDGYPKRLRVKENYIELIGAPYGYLLLSKSDYSVIKQFEELLTNTREEGIVAASYAYVSSYGLQIGAYDFESGELIDLVEDLPDYVKGLYVLPSLSGEDLLLASGNGGFLFAYRLSEGRLIKVREFYFKNNTSIRQVRHSENGHSSGEVALGARQADPVSSR</sequence>
<dbReference type="SUPFAM" id="SSF50969">
    <property type="entry name" value="YVTN repeat-like/Quinoprotein amine dehydrogenase"/>
    <property type="match status" value="1"/>
</dbReference>
<dbReference type="InterPro" id="IPR015943">
    <property type="entry name" value="WD40/YVTN_repeat-like_dom_sf"/>
</dbReference>
<dbReference type="SUPFAM" id="SSF50998">
    <property type="entry name" value="Quinoprotein alcohol dehydrogenase-like"/>
    <property type="match status" value="1"/>
</dbReference>
<dbReference type="EMBL" id="JAELUP010000004">
    <property type="protein sequence ID" value="MBJ6360062.1"/>
    <property type="molecule type" value="Genomic_DNA"/>
</dbReference>